<name>A0A813NQ33_ADIRI</name>
<dbReference type="PROSITE" id="PS50181">
    <property type="entry name" value="FBOX"/>
    <property type="match status" value="1"/>
</dbReference>
<accession>A0A813NQ33</accession>
<feature type="domain" description="F-box" evidence="1">
    <location>
        <begin position="5"/>
        <end position="56"/>
    </location>
</feature>
<evidence type="ECO:0000313" key="3">
    <source>
        <dbReference type="Proteomes" id="UP000663852"/>
    </source>
</evidence>
<evidence type="ECO:0000259" key="1">
    <source>
        <dbReference type="PROSITE" id="PS50181"/>
    </source>
</evidence>
<dbReference type="AlphaFoldDB" id="A0A813NQ33"/>
<protein>
    <recommendedName>
        <fullName evidence="1">F-box domain-containing protein</fullName>
    </recommendedName>
</protein>
<evidence type="ECO:0000313" key="2">
    <source>
        <dbReference type="EMBL" id="CAF0742968.1"/>
    </source>
</evidence>
<gene>
    <name evidence="2" type="ORF">EDS130_LOCUS1848</name>
</gene>
<organism evidence="2 3">
    <name type="scientific">Adineta ricciae</name>
    <name type="common">Rotifer</name>
    <dbReference type="NCBI Taxonomy" id="249248"/>
    <lineage>
        <taxon>Eukaryota</taxon>
        <taxon>Metazoa</taxon>
        <taxon>Spiralia</taxon>
        <taxon>Gnathifera</taxon>
        <taxon>Rotifera</taxon>
        <taxon>Eurotatoria</taxon>
        <taxon>Bdelloidea</taxon>
        <taxon>Adinetida</taxon>
        <taxon>Adinetidae</taxon>
        <taxon>Adineta</taxon>
    </lineage>
</organism>
<reference evidence="2" key="1">
    <citation type="submission" date="2021-02" db="EMBL/GenBank/DDBJ databases">
        <authorList>
            <person name="Nowell W R."/>
        </authorList>
    </citation>
    <scope>NUCLEOTIDE SEQUENCE</scope>
</reference>
<dbReference type="EMBL" id="CAJNOJ010000004">
    <property type="protein sequence ID" value="CAF0742968.1"/>
    <property type="molecule type" value="Genomic_DNA"/>
</dbReference>
<comment type="caution">
    <text evidence="2">The sequence shown here is derived from an EMBL/GenBank/DDBJ whole genome shotgun (WGS) entry which is preliminary data.</text>
</comment>
<proteinExistence type="predicted"/>
<dbReference type="OrthoDB" id="10035697at2759"/>
<dbReference type="InterPro" id="IPR001810">
    <property type="entry name" value="F-box_dom"/>
</dbReference>
<sequence>MFDMHLRLEDLPNEIILEVLVYFDIPHLHQSFWGLNQRFNTLLQTLKNLSLIIEKDESSLIEIFSRQIAHLKIDTSKSIDFTPLFNLRSLELCQANGFQLEQIRAEHMPNLTNLIIQTRFYILLPSEILREIFSSAFQYLHQATLNRLDAFPISTKFQSFSLHTLHVTCSHPNVIIQLLSACPNLSCFHITFFGQNHHILPPSSPNYDHPLEKFTLDDPYHRLSHDTIQILLLYIPNVKYLFLKCRCRVPFISLMENIFQKLEKLEQFECDILESPNDQMVNVEVIQQLNECLYNLECIKQNDGSRLFLLE</sequence>
<dbReference type="Proteomes" id="UP000663852">
    <property type="component" value="Unassembled WGS sequence"/>
</dbReference>